<keyword evidence="1" id="KW-0812">Transmembrane</keyword>
<sequence length="152" mass="17715">MMCRLTNLNHTDEVYWFVLQENQDVYPIRLSLLMQLVSFVSSLSCFVLNAITLGTMFNRRRLGFFVLQNVPASTMEEFDMINNLYNLLFEIQRFVIDLICLTPPWFLLFMSSTVRQRILGTTKKHTTKMVSKADSSRMRTLASNKIVDSSRV</sequence>
<keyword evidence="1" id="KW-1133">Transmembrane helix</keyword>
<organism evidence="2 3">
    <name type="scientific">Acrobeloides nanus</name>
    <dbReference type="NCBI Taxonomy" id="290746"/>
    <lineage>
        <taxon>Eukaryota</taxon>
        <taxon>Metazoa</taxon>
        <taxon>Ecdysozoa</taxon>
        <taxon>Nematoda</taxon>
        <taxon>Chromadorea</taxon>
        <taxon>Rhabditida</taxon>
        <taxon>Tylenchina</taxon>
        <taxon>Cephalobomorpha</taxon>
        <taxon>Cephaloboidea</taxon>
        <taxon>Cephalobidae</taxon>
        <taxon>Acrobeloides</taxon>
    </lineage>
</organism>
<dbReference type="AlphaFoldDB" id="A0A914CCY6"/>
<proteinExistence type="predicted"/>
<dbReference type="Proteomes" id="UP000887540">
    <property type="component" value="Unplaced"/>
</dbReference>
<keyword evidence="2" id="KW-1185">Reference proteome</keyword>
<dbReference type="WBParaSite" id="ACRNAN_Path_896.g3449.t1">
    <property type="protein sequence ID" value="ACRNAN_Path_896.g3449.t1"/>
    <property type="gene ID" value="ACRNAN_Path_896.g3449"/>
</dbReference>
<evidence type="ECO:0000256" key="1">
    <source>
        <dbReference type="SAM" id="Phobius"/>
    </source>
</evidence>
<evidence type="ECO:0000313" key="2">
    <source>
        <dbReference type="Proteomes" id="UP000887540"/>
    </source>
</evidence>
<accession>A0A914CCY6</accession>
<keyword evidence="1" id="KW-0472">Membrane</keyword>
<reference evidence="3" key="1">
    <citation type="submission" date="2022-11" db="UniProtKB">
        <authorList>
            <consortium name="WormBaseParasite"/>
        </authorList>
    </citation>
    <scope>IDENTIFICATION</scope>
</reference>
<feature type="transmembrane region" description="Helical" evidence="1">
    <location>
        <begin position="32"/>
        <end position="51"/>
    </location>
</feature>
<name>A0A914CCY6_9BILA</name>
<evidence type="ECO:0000313" key="3">
    <source>
        <dbReference type="WBParaSite" id="ACRNAN_Path_896.g3449.t1"/>
    </source>
</evidence>
<protein>
    <submittedName>
        <fullName evidence="3">G protein-coupled receptor</fullName>
    </submittedName>
</protein>